<organism evidence="2 3">
    <name type="scientific">Mycena indigotica</name>
    <dbReference type="NCBI Taxonomy" id="2126181"/>
    <lineage>
        <taxon>Eukaryota</taxon>
        <taxon>Fungi</taxon>
        <taxon>Dikarya</taxon>
        <taxon>Basidiomycota</taxon>
        <taxon>Agaricomycotina</taxon>
        <taxon>Agaricomycetes</taxon>
        <taxon>Agaricomycetidae</taxon>
        <taxon>Agaricales</taxon>
        <taxon>Marasmiineae</taxon>
        <taxon>Mycenaceae</taxon>
        <taxon>Mycena</taxon>
    </lineage>
</organism>
<keyword evidence="3" id="KW-1185">Reference proteome</keyword>
<dbReference type="Proteomes" id="UP000636479">
    <property type="component" value="Unassembled WGS sequence"/>
</dbReference>
<evidence type="ECO:0000313" key="2">
    <source>
        <dbReference type="EMBL" id="KAF7301786.1"/>
    </source>
</evidence>
<evidence type="ECO:0000313" key="3">
    <source>
        <dbReference type="Proteomes" id="UP000636479"/>
    </source>
</evidence>
<feature type="compositionally biased region" description="Pro residues" evidence="1">
    <location>
        <begin position="53"/>
        <end position="66"/>
    </location>
</feature>
<comment type="caution">
    <text evidence="2">The sequence shown here is derived from an EMBL/GenBank/DDBJ whole genome shotgun (WGS) entry which is preliminary data.</text>
</comment>
<feature type="region of interest" description="Disordered" evidence="1">
    <location>
        <begin position="175"/>
        <end position="232"/>
    </location>
</feature>
<feature type="region of interest" description="Disordered" evidence="1">
    <location>
        <begin position="42"/>
        <end position="128"/>
    </location>
</feature>
<dbReference type="OrthoDB" id="2980827at2759"/>
<evidence type="ECO:0000256" key="1">
    <source>
        <dbReference type="SAM" id="MobiDB-lite"/>
    </source>
</evidence>
<protein>
    <submittedName>
        <fullName evidence="2">Uncharacterized protein</fullName>
    </submittedName>
</protein>
<dbReference type="AlphaFoldDB" id="A0A8H6W3P9"/>
<name>A0A8H6W3P9_9AGAR</name>
<feature type="compositionally biased region" description="Pro residues" evidence="1">
    <location>
        <begin position="213"/>
        <end position="222"/>
    </location>
</feature>
<dbReference type="GeneID" id="59346658"/>
<dbReference type="EMBL" id="JACAZF010000006">
    <property type="protein sequence ID" value="KAF7301786.1"/>
    <property type="molecule type" value="Genomic_DNA"/>
</dbReference>
<proteinExistence type="predicted"/>
<accession>A0A8H6W3P9</accession>
<feature type="compositionally biased region" description="Acidic residues" evidence="1">
    <location>
        <begin position="190"/>
        <end position="205"/>
    </location>
</feature>
<dbReference type="RefSeq" id="XP_037219786.1">
    <property type="nucleotide sequence ID" value="XM_037364142.1"/>
</dbReference>
<feature type="compositionally biased region" description="Low complexity" evidence="1">
    <location>
        <begin position="113"/>
        <end position="125"/>
    </location>
</feature>
<sequence length="250" mass="27819">MSGPRRRTIDTVPAQLPFLVETAMPSRLHDRMPAAMSIDVRLADEGKRIRPLPRVPPTPRSAPPMPSHHRQLSATRPLPSLPESGSLAISVTPATPLPPPTPMAEASSAYLAPSSPRRGPPRSTSLTLNMKVSPDADVRQAFERTLPEPPTPRTAHRMRNSKLRRHLGESVQIVLDSPADGHFRHQLQPESDDSYSEESEEDVEDAFYMPSLPSQPTPPSPPSQKWVRERGKNRWTEANFAQILQDLRNL</sequence>
<reference evidence="2" key="1">
    <citation type="submission" date="2020-05" db="EMBL/GenBank/DDBJ databases">
        <title>Mycena genomes resolve the evolution of fungal bioluminescence.</title>
        <authorList>
            <person name="Tsai I.J."/>
        </authorList>
    </citation>
    <scope>NUCLEOTIDE SEQUENCE</scope>
    <source>
        <strain evidence="2">171206Taipei</strain>
    </source>
</reference>
<gene>
    <name evidence="2" type="ORF">MIND_00744300</name>
</gene>